<dbReference type="GO" id="GO:0000155">
    <property type="term" value="F:phosphorelay sensor kinase activity"/>
    <property type="evidence" value="ECO:0007669"/>
    <property type="project" value="InterPro"/>
</dbReference>
<keyword evidence="1" id="KW-0808">Transferase</keyword>
<keyword evidence="4" id="KW-0175">Coiled coil</keyword>
<feature type="domain" description="Histidine kinase/HSP90-like ATPase" evidence="6">
    <location>
        <begin position="150"/>
        <end position="247"/>
    </location>
</feature>
<dbReference type="STRING" id="1384054.N790_04685"/>
<dbReference type="PANTHER" id="PTHR24421">
    <property type="entry name" value="NITRATE/NITRITE SENSOR PROTEIN NARX-RELATED"/>
    <property type="match status" value="1"/>
</dbReference>
<dbReference type="RefSeq" id="WP_211251950.1">
    <property type="nucleotide sequence ID" value="NZ_AVCH01000063.1"/>
</dbReference>
<dbReference type="PATRIC" id="fig|1384054.3.peg.787"/>
<dbReference type="EMBL" id="AVCH01000063">
    <property type="protein sequence ID" value="KFN51596.1"/>
    <property type="molecule type" value="Genomic_DNA"/>
</dbReference>
<keyword evidence="8" id="KW-1185">Reference proteome</keyword>
<organism evidence="7 8">
    <name type="scientific">Arenimonas malthae CC-JY-1</name>
    <dbReference type="NCBI Taxonomy" id="1384054"/>
    <lineage>
        <taxon>Bacteria</taxon>
        <taxon>Pseudomonadati</taxon>
        <taxon>Pseudomonadota</taxon>
        <taxon>Gammaproteobacteria</taxon>
        <taxon>Lysobacterales</taxon>
        <taxon>Lysobacteraceae</taxon>
        <taxon>Arenimonas</taxon>
    </lineage>
</organism>
<gene>
    <name evidence="7" type="ORF">N790_04685</name>
</gene>
<dbReference type="AlphaFoldDB" id="A0A091BIK7"/>
<evidence type="ECO:0000256" key="5">
    <source>
        <dbReference type="SAM" id="MobiDB-lite"/>
    </source>
</evidence>
<dbReference type="Gene3D" id="1.20.5.1930">
    <property type="match status" value="1"/>
</dbReference>
<reference evidence="7 8" key="1">
    <citation type="submission" date="2013-09" db="EMBL/GenBank/DDBJ databases">
        <title>Genome sequencing of Arenimonas malthae.</title>
        <authorList>
            <person name="Chen F."/>
            <person name="Wang G."/>
        </authorList>
    </citation>
    <scope>NUCLEOTIDE SEQUENCE [LARGE SCALE GENOMIC DNA]</scope>
    <source>
        <strain evidence="7 8">CC-JY-1</strain>
    </source>
</reference>
<dbReference type="SMART" id="SM00387">
    <property type="entry name" value="HATPase_c"/>
    <property type="match status" value="1"/>
</dbReference>
<dbReference type="eggNOG" id="COG4585">
    <property type="taxonomic scope" value="Bacteria"/>
</dbReference>
<name>A0A091BIK7_9GAMM</name>
<sequence>MVQTPETLAETVARLREDYRALMQRLEANQEEFRRLGRAAFRIQEEERRRLSRELHDGLGQNLTALKHRLSLLGTRAGPDAAWIAGLEEAIELCNRSLAETRELSRLLRPQILDDLGLEAALGWLGRTLGPPAGVDIRVRVAPLPTLDGDLQTLVFRVVQEALVNIARHAGAGAAWVHVGEAAGILRLEVGDDGRGFDVEAAQARASRGESAGLGGMRDRLALYGGRLHISSGPGGTRLEAAVPLPGPDGTLAP</sequence>
<dbReference type="GO" id="GO:0016020">
    <property type="term" value="C:membrane"/>
    <property type="evidence" value="ECO:0007669"/>
    <property type="project" value="InterPro"/>
</dbReference>
<protein>
    <recommendedName>
        <fullName evidence="6">Histidine kinase/HSP90-like ATPase domain-containing protein</fullName>
    </recommendedName>
</protein>
<evidence type="ECO:0000313" key="8">
    <source>
        <dbReference type="Proteomes" id="UP000029392"/>
    </source>
</evidence>
<dbReference type="InterPro" id="IPR011712">
    <property type="entry name" value="Sig_transdc_His_kin_sub3_dim/P"/>
</dbReference>
<dbReference type="CDD" id="cd16917">
    <property type="entry name" value="HATPase_UhpB-NarQ-NarX-like"/>
    <property type="match status" value="1"/>
</dbReference>
<dbReference type="Pfam" id="PF02518">
    <property type="entry name" value="HATPase_c"/>
    <property type="match status" value="1"/>
</dbReference>
<dbReference type="InterPro" id="IPR050482">
    <property type="entry name" value="Sensor_HK_TwoCompSys"/>
</dbReference>
<accession>A0A091BIK7</accession>
<evidence type="ECO:0000256" key="4">
    <source>
        <dbReference type="SAM" id="Coils"/>
    </source>
</evidence>
<keyword evidence="2" id="KW-0418">Kinase</keyword>
<feature type="coiled-coil region" evidence="4">
    <location>
        <begin position="9"/>
        <end position="36"/>
    </location>
</feature>
<dbReference type="InterPro" id="IPR036890">
    <property type="entry name" value="HATPase_C_sf"/>
</dbReference>
<dbReference type="InterPro" id="IPR003594">
    <property type="entry name" value="HATPase_dom"/>
</dbReference>
<dbReference type="SUPFAM" id="SSF55874">
    <property type="entry name" value="ATPase domain of HSP90 chaperone/DNA topoisomerase II/histidine kinase"/>
    <property type="match status" value="1"/>
</dbReference>
<feature type="region of interest" description="Disordered" evidence="5">
    <location>
        <begin position="235"/>
        <end position="254"/>
    </location>
</feature>
<proteinExistence type="predicted"/>
<dbReference type="GO" id="GO:0046983">
    <property type="term" value="F:protein dimerization activity"/>
    <property type="evidence" value="ECO:0007669"/>
    <property type="project" value="InterPro"/>
</dbReference>
<keyword evidence="3" id="KW-0902">Two-component regulatory system</keyword>
<evidence type="ECO:0000259" key="6">
    <source>
        <dbReference type="SMART" id="SM00387"/>
    </source>
</evidence>
<dbReference type="Pfam" id="PF07730">
    <property type="entry name" value="HisKA_3"/>
    <property type="match status" value="1"/>
</dbReference>
<evidence type="ECO:0000256" key="1">
    <source>
        <dbReference type="ARBA" id="ARBA00022679"/>
    </source>
</evidence>
<evidence type="ECO:0000256" key="2">
    <source>
        <dbReference type="ARBA" id="ARBA00022777"/>
    </source>
</evidence>
<dbReference type="PANTHER" id="PTHR24421:SF58">
    <property type="entry name" value="SIGNAL TRANSDUCTION HISTIDINE-PROTEIN KINASE_PHOSPHATASE UHPB"/>
    <property type="match status" value="1"/>
</dbReference>
<dbReference type="Gene3D" id="3.30.565.10">
    <property type="entry name" value="Histidine kinase-like ATPase, C-terminal domain"/>
    <property type="match status" value="1"/>
</dbReference>
<dbReference type="Proteomes" id="UP000029392">
    <property type="component" value="Unassembled WGS sequence"/>
</dbReference>
<evidence type="ECO:0000313" key="7">
    <source>
        <dbReference type="EMBL" id="KFN51596.1"/>
    </source>
</evidence>
<evidence type="ECO:0000256" key="3">
    <source>
        <dbReference type="ARBA" id="ARBA00023012"/>
    </source>
</evidence>
<comment type="caution">
    <text evidence="7">The sequence shown here is derived from an EMBL/GenBank/DDBJ whole genome shotgun (WGS) entry which is preliminary data.</text>
</comment>